<dbReference type="EMBL" id="JACJPW010000016">
    <property type="protein sequence ID" value="MBD2181076.1"/>
    <property type="molecule type" value="Genomic_DNA"/>
</dbReference>
<dbReference type="Proteomes" id="UP000641646">
    <property type="component" value="Unassembled WGS sequence"/>
</dbReference>
<evidence type="ECO:0000256" key="1">
    <source>
        <dbReference type="SAM" id="Phobius"/>
    </source>
</evidence>
<feature type="transmembrane region" description="Helical" evidence="1">
    <location>
        <begin position="393"/>
        <end position="416"/>
    </location>
</feature>
<organism evidence="2 3">
    <name type="scientific">Aerosakkonema funiforme FACHB-1375</name>
    <dbReference type="NCBI Taxonomy" id="2949571"/>
    <lineage>
        <taxon>Bacteria</taxon>
        <taxon>Bacillati</taxon>
        <taxon>Cyanobacteriota</taxon>
        <taxon>Cyanophyceae</taxon>
        <taxon>Oscillatoriophycideae</taxon>
        <taxon>Aerosakkonematales</taxon>
        <taxon>Aerosakkonemataceae</taxon>
        <taxon>Aerosakkonema</taxon>
    </lineage>
</organism>
<dbReference type="AlphaFoldDB" id="A0A926VC50"/>
<feature type="transmembrane region" description="Helical" evidence="1">
    <location>
        <begin position="314"/>
        <end position="336"/>
    </location>
</feature>
<keyword evidence="1" id="KW-0812">Transmembrane</keyword>
<feature type="transmembrane region" description="Helical" evidence="1">
    <location>
        <begin position="165"/>
        <end position="187"/>
    </location>
</feature>
<feature type="transmembrane region" description="Helical" evidence="1">
    <location>
        <begin position="89"/>
        <end position="110"/>
    </location>
</feature>
<feature type="transmembrane region" description="Helical" evidence="1">
    <location>
        <begin position="29"/>
        <end position="50"/>
    </location>
</feature>
<gene>
    <name evidence="2" type="ORF">H6G03_08175</name>
</gene>
<evidence type="ECO:0000313" key="2">
    <source>
        <dbReference type="EMBL" id="MBD2181076.1"/>
    </source>
</evidence>
<accession>A0A926VC50</accession>
<comment type="caution">
    <text evidence="2">The sequence shown here is derived from an EMBL/GenBank/DDBJ whole genome shotgun (WGS) entry which is preliminary data.</text>
</comment>
<feature type="transmembrane region" description="Helical" evidence="1">
    <location>
        <begin position="285"/>
        <end position="302"/>
    </location>
</feature>
<feature type="transmembrane region" description="Helical" evidence="1">
    <location>
        <begin position="498"/>
        <end position="520"/>
    </location>
</feature>
<feature type="transmembrane region" description="Helical" evidence="1">
    <location>
        <begin position="238"/>
        <end position="264"/>
    </location>
</feature>
<feature type="transmembrane region" description="Helical" evidence="1">
    <location>
        <begin position="199"/>
        <end position="218"/>
    </location>
</feature>
<feature type="transmembrane region" description="Helical" evidence="1">
    <location>
        <begin position="454"/>
        <end position="478"/>
    </location>
</feature>
<name>A0A926VC50_9CYAN</name>
<reference evidence="2" key="2">
    <citation type="submission" date="2020-08" db="EMBL/GenBank/DDBJ databases">
        <authorList>
            <person name="Chen M."/>
            <person name="Teng W."/>
            <person name="Zhao L."/>
            <person name="Hu C."/>
            <person name="Zhou Y."/>
            <person name="Han B."/>
            <person name="Song L."/>
            <person name="Shu W."/>
        </authorList>
    </citation>
    <scope>NUCLEOTIDE SEQUENCE</scope>
    <source>
        <strain evidence="2">FACHB-1375</strain>
    </source>
</reference>
<reference evidence="2" key="1">
    <citation type="journal article" date="2015" name="ISME J.">
        <title>Draft Genome Sequence of Streptomyces incarnatus NRRL8089, which Produces the Nucleoside Antibiotic Sinefungin.</title>
        <authorList>
            <person name="Oshima K."/>
            <person name="Hattori M."/>
            <person name="Shimizu H."/>
            <person name="Fukuda K."/>
            <person name="Nemoto M."/>
            <person name="Inagaki K."/>
            <person name="Tamura T."/>
        </authorList>
    </citation>
    <scope>NUCLEOTIDE SEQUENCE</scope>
    <source>
        <strain evidence="2">FACHB-1375</strain>
    </source>
</reference>
<feature type="transmembrane region" description="Helical" evidence="1">
    <location>
        <begin position="422"/>
        <end position="442"/>
    </location>
</feature>
<sequence>MINLRLLDRLGDWNPQLYREIKGRLKFRNLAVAGAVSVVTQCLIFLPFYLQVFSSKNYSNYCLKDKQFQCLVNPAGFVLIDWQDWWLDLFNQLSIIFAFVLLVGGVHMLIGDVGKEQRRGTLNFIKLSPQSSENILIGKILGAPILLYIGILLAIPLHLASAIGAGFPFGLLIGFYLLIGASCFLLYSTMLLQSFQVGFFTWPCTFLSLIFISPWLQILQGVLYAAKRQDIYNSNFQWFYLPIGSNLSLLMGFLLLNIGFWGYWSWQALNRRFLQPSATLISKGQSYWLVACLELCILGFFLGENLNSVHSNDYWRWFELIAFVECLNLFCFMYLIGLLSPQRQELQDWARYEQLRIKNEKLKVKSASVRSSFSSGIFNPLIQDLIWGEKSPVLVAIALNLVIKTVIWGGWIIFVIPNVYKIQALIVLILSANWILICAAIAQQMILMKTPKRLWWSLITINGLIVLPPLGFALLGISPNEMPGLWLLSALPWLGMQYASAITIFLSLLGQLSILGLLTLQLTKKLQKAGESASQSLFSAPPPL</sequence>
<proteinExistence type="predicted"/>
<protein>
    <submittedName>
        <fullName evidence="2">Uncharacterized protein</fullName>
    </submittedName>
</protein>
<keyword evidence="1" id="KW-0472">Membrane</keyword>
<evidence type="ECO:0000313" key="3">
    <source>
        <dbReference type="Proteomes" id="UP000641646"/>
    </source>
</evidence>
<dbReference type="RefSeq" id="WP_190463843.1">
    <property type="nucleotide sequence ID" value="NZ_JACJPW010000016.1"/>
</dbReference>
<keyword evidence="3" id="KW-1185">Reference proteome</keyword>
<feature type="transmembrane region" description="Helical" evidence="1">
    <location>
        <begin position="136"/>
        <end position="159"/>
    </location>
</feature>
<keyword evidence="1" id="KW-1133">Transmembrane helix</keyword>